<evidence type="ECO:0000256" key="1">
    <source>
        <dbReference type="SAM" id="MobiDB-lite"/>
    </source>
</evidence>
<reference evidence="2 3" key="1">
    <citation type="journal article" date="2011" name="Genome Res.">
        <title>Phylogeny-wide analysis of social amoeba genomes highlights ancient origins for complex intercellular communication.</title>
        <authorList>
            <person name="Heidel A.J."/>
            <person name="Lawal H.M."/>
            <person name="Felder M."/>
            <person name="Schilde C."/>
            <person name="Helps N.R."/>
            <person name="Tunggal B."/>
            <person name="Rivero F."/>
            <person name="John U."/>
            <person name="Schleicher M."/>
            <person name="Eichinger L."/>
            <person name="Platzer M."/>
            <person name="Noegel A.A."/>
            <person name="Schaap P."/>
            <person name="Gloeckner G."/>
        </authorList>
    </citation>
    <scope>NUCLEOTIDE SEQUENCE [LARGE SCALE GENOMIC DNA]</scope>
    <source>
        <strain evidence="3">ATCC 26659 / Pp 5 / PN500</strain>
    </source>
</reference>
<feature type="compositionally biased region" description="Polar residues" evidence="1">
    <location>
        <begin position="1"/>
        <end position="12"/>
    </location>
</feature>
<dbReference type="InParanoid" id="D3BK95"/>
<feature type="compositionally biased region" description="Polar residues" evidence="1">
    <location>
        <begin position="106"/>
        <end position="118"/>
    </location>
</feature>
<dbReference type="Proteomes" id="UP000001396">
    <property type="component" value="Unassembled WGS sequence"/>
</dbReference>
<dbReference type="EMBL" id="ADBJ01000038">
    <property type="protein sequence ID" value="EFA78325.1"/>
    <property type="molecule type" value="Genomic_DNA"/>
</dbReference>
<dbReference type="RefSeq" id="XP_020430450.1">
    <property type="nucleotide sequence ID" value="XM_020579775.1"/>
</dbReference>
<name>D3BK95_HETP5</name>
<feature type="compositionally biased region" description="Low complexity" evidence="1">
    <location>
        <begin position="13"/>
        <end position="22"/>
    </location>
</feature>
<organism evidence="2 3">
    <name type="scientific">Heterostelium pallidum (strain ATCC 26659 / Pp 5 / PN500)</name>
    <name type="common">Cellular slime mold</name>
    <name type="synonym">Polysphondylium pallidum</name>
    <dbReference type="NCBI Taxonomy" id="670386"/>
    <lineage>
        <taxon>Eukaryota</taxon>
        <taxon>Amoebozoa</taxon>
        <taxon>Evosea</taxon>
        <taxon>Eumycetozoa</taxon>
        <taxon>Dictyostelia</taxon>
        <taxon>Acytosteliales</taxon>
        <taxon>Acytosteliaceae</taxon>
        <taxon>Heterostelium</taxon>
    </lineage>
</organism>
<feature type="region of interest" description="Disordered" evidence="1">
    <location>
        <begin position="1"/>
        <end position="51"/>
    </location>
</feature>
<proteinExistence type="predicted"/>
<dbReference type="AlphaFoldDB" id="D3BK95"/>
<feature type="region of interest" description="Disordered" evidence="1">
    <location>
        <begin position="106"/>
        <end position="140"/>
    </location>
</feature>
<sequence>MEKNQQQESEMVNNNNQIINSIEEPKIGSKNKLNVKKSPSKEFKKNPLKKKNKKEKFLIDTIARHLHFNNGEWATNERVLTKALEIVIEYNNLYYYSYYQNMGAQNPNANQPTEPLSTNNQVSTPLPNNNNNNISNIPNFNNIYQSKQKI</sequence>
<evidence type="ECO:0000313" key="3">
    <source>
        <dbReference type="Proteomes" id="UP000001396"/>
    </source>
</evidence>
<evidence type="ECO:0000313" key="2">
    <source>
        <dbReference type="EMBL" id="EFA78325.1"/>
    </source>
</evidence>
<dbReference type="GeneID" id="31364452"/>
<comment type="caution">
    <text evidence="2">The sequence shown here is derived from an EMBL/GenBank/DDBJ whole genome shotgun (WGS) entry which is preliminary data.</text>
</comment>
<keyword evidence="3" id="KW-1185">Reference proteome</keyword>
<gene>
    <name evidence="2" type="ORF">PPL_08976</name>
</gene>
<feature type="compositionally biased region" description="Low complexity" evidence="1">
    <location>
        <begin position="119"/>
        <end position="140"/>
    </location>
</feature>
<accession>D3BK95</accession>
<protein>
    <submittedName>
        <fullName evidence="2">Uncharacterized protein</fullName>
    </submittedName>
</protein>